<dbReference type="PROSITE" id="PS50014">
    <property type="entry name" value="BROMODOMAIN_2"/>
    <property type="match status" value="1"/>
</dbReference>
<keyword evidence="3" id="KW-0804">Transcription</keyword>
<dbReference type="Pfam" id="PF17035">
    <property type="entry name" value="BET"/>
    <property type="match status" value="1"/>
</dbReference>
<dbReference type="PANTHER" id="PTHR45926">
    <property type="entry name" value="OSJNBA0053K19.4 PROTEIN"/>
    <property type="match status" value="1"/>
</dbReference>
<evidence type="ECO:0000259" key="7">
    <source>
        <dbReference type="PROSITE" id="PS51525"/>
    </source>
</evidence>
<dbReference type="SUPFAM" id="SSF47370">
    <property type="entry name" value="Bromodomain"/>
    <property type="match status" value="1"/>
</dbReference>
<dbReference type="Proteomes" id="UP001642487">
    <property type="component" value="Chromosome 6"/>
</dbReference>
<feature type="compositionally biased region" description="Basic and acidic residues" evidence="5">
    <location>
        <begin position="16"/>
        <end position="34"/>
    </location>
</feature>
<dbReference type="Pfam" id="PF00439">
    <property type="entry name" value="Bromodomain"/>
    <property type="match status" value="1"/>
</dbReference>
<evidence type="ECO:0000313" key="9">
    <source>
        <dbReference type="Proteomes" id="UP001642487"/>
    </source>
</evidence>
<dbReference type="InterPro" id="IPR001487">
    <property type="entry name" value="Bromodomain"/>
</dbReference>
<feature type="domain" description="NET" evidence="7">
    <location>
        <begin position="413"/>
        <end position="494"/>
    </location>
</feature>
<evidence type="ECO:0000256" key="3">
    <source>
        <dbReference type="ARBA" id="ARBA00023163"/>
    </source>
</evidence>
<dbReference type="InterPro" id="IPR038336">
    <property type="entry name" value="NET_sf"/>
</dbReference>
<feature type="region of interest" description="Disordered" evidence="5">
    <location>
        <begin position="1"/>
        <end position="78"/>
    </location>
</feature>
<proteinExistence type="predicted"/>
<feature type="compositionally biased region" description="Polar residues" evidence="5">
    <location>
        <begin position="368"/>
        <end position="377"/>
    </location>
</feature>
<dbReference type="PRINTS" id="PR00503">
    <property type="entry name" value="BROMODOMAIN"/>
</dbReference>
<sequence>MASVLQGGGDAGGNPRRTDNEKFSAGKQQKESKIVKHVARNSVQTPTVAATNGGGNPSSPSHNPIDALITSRDSSGQNRCIEPVNAEDVPGYTRFQNRVRISLNSRSRSGIKELTTKLKGELDQVRSLVKKFETQELQFSGYGGDVGHSQSQFSANNLVERAGTVSTMKVNSEVGSADVPASRLVRCVSVAENFGEFAEKEMSKHKNSKYISTKEFPADCNLNGGKIGPVLKSCSNLLERLMKHKFGWVFNVPVDAKRLGLHDYHKIIRKPMDLGTIKMRLNKNWYKSPREFAEDVRLTFSNAITYNPKGEDVHTMAEQLSKIFEEKWKIIEGKQNVGKGFQMDDGSVLPTPTSRRSPALANPPVESRTFSRSDSTTKPPPSNRGILGKSDSITKPPNPKQNPTDVAPPDKKSKAKNHEIRDMTYEEKQKLSIDLQDLPSDKLNNVVKIIKKRNQGLFQNDDEIELDIGRVDSETLWELERFVANHKRSLIKNKRKADANLQSGEKWSHYSTNDTDLAMANAGGKPVGGNAGSCQITNLAVHVNQLVALATLKMVVPRHVGMEINLPQVELTKLRME</sequence>
<dbReference type="InterPro" id="IPR036427">
    <property type="entry name" value="Bromodomain-like_sf"/>
</dbReference>
<dbReference type="CDD" id="cd05506">
    <property type="entry name" value="Bromo_plant1"/>
    <property type="match status" value="1"/>
</dbReference>
<keyword evidence="9" id="KW-1185">Reference proteome</keyword>
<dbReference type="Gene3D" id="1.20.920.10">
    <property type="entry name" value="Bromodomain-like"/>
    <property type="match status" value="1"/>
</dbReference>
<feature type="compositionally biased region" description="Basic and acidic residues" evidence="5">
    <location>
        <begin position="408"/>
        <end position="421"/>
    </location>
</feature>
<name>A0ABP0Z0Z9_9ROSI</name>
<feature type="domain" description="Bromo" evidence="6">
    <location>
        <begin position="242"/>
        <end position="314"/>
    </location>
</feature>
<keyword evidence="2 4" id="KW-0103">Bromodomain</keyword>
<feature type="compositionally biased region" description="Gly residues" evidence="5">
    <location>
        <begin position="1"/>
        <end position="12"/>
    </location>
</feature>
<organism evidence="8 9">
    <name type="scientific">Citrullus colocynthis</name>
    <name type="common">colocynth</name>
    <dbReference type="NCBI Taxonomy" id="252529"/>
    <lineage>
        <taxon>Eukaryota</taxon>
        <taxon>Viridiplantae</taxon>
        <taxon>Streptophyta</taxon>
        <taxon>Embryophyta</taxon>
        <taxon>Tracheophyta</taxon>
        <taxon>Spermatophyta</taxon>
        <taxon>Magnoliopsida</taxon>
        <taxon>eudicotyledons</taxon>
        <taxon>Gunneridae</taxon>
        <taxon>Pentapetalae</taxon>
        <taxon>rosids</taxon>
        <taxon>fabids</taxon>
        <taxon>Cucurbitales</taxon>
        <taxon>Cucurbitaceae</taxon>
        <taxon>Benincaseae</taxon>
        <taxon>Citrullus</taxon>
    </lineage>
</organism>
<keyword evidence="1" id="KW-0805">Transcription regulation</keyword>
<dbReference type="InterPro" id="IPR027353">
    <property type="entry name" value="NET_dom"/>
</dbReference>
<dbReference type="SMART" id="SM00297">
    <property type="entry name" value="BROMO"/>
    <property type="match status" value="1"/>
</dbReference>
<evidence type="ECO:0000256" key="2">
    <source>
        <dbReference type="ARBA" id="ARBA00023117"/>
    </source>
</evidence>
<dbReference type="PROSITE" id="PS51525">
    <property type="entry name" value="NET"/>
    <property type="match status" value="1"/>
</dbReference>
<evidence type="ECO:0000256" key="5">
    <source>
        <dbReference type="SAM" id="MobiDB-lite"/>
    </source>
</evidence>
<reference evidence="8 9" key="1">
    <citation type="submission" date="2024-03" db="EMBL/GenBank/DDBJ databases">
        <authorList>
            <person name="Gkanogiannis A."/>
            <person name="Becerra Lopez-Lavalle L."/>
        </authorList>
    </citation>
    <scope>NUCLEOTIDE SEQUENCE [LARGE SCALE GENOMIC DNA]</scope>
</reference>
<dbReference type="InterPro" id="IPR037377">
    <property type="entry name" value="GTE_bromo"/>
</dbReference>
<evidence type="ECO:0000256" key="1">
    <source>
        <dbReference type="ARBA" id="ARBA00023015"/>
    </source>
</evidence>
<evidence type="ECO:0000259" key="6">
    <source>
        <dbReference type="PROSITE" id="PS50014"/>
    </source>
</evidence>
<evidence type="ECO:0000313" key="8">
    <source>
        <dbReference type="EMBL" id="CAK9324322.1"/>
    </source>
</evidence>
<gene>
    <name evidence="8" type="ORF">CITCOLO1_LOCUS16556</name>
</gene>
<feature type="compositionally biased region" description="Polar residues" evidence="5">
    <location>
        <begin position="41"/>
        <end position="50"/>
    </location>
</feature>
<dbReference type="Gene3D" id="1.20.1270.220">
    <property type="match status" value="1"/>
</dbReference>
<protein>
    <recommendedName>
        <fullName evidence="10">Transcription factor GTE4</fullName>
    </recommendedName>
</protein>
<accession>A0ABP0Z0Z9</accession>
<evidence type="ECO:0000256" key="4">
    <source>
        <dbReference type="PROSITE-ProRule" id="PRU00035"/>
    </source>
</evidence>
<evidence type="ECO:0008006" key="10">
    <source>
        <dbReference type="Google" id="ProtNLM"/>
    </source>
</evidence>
<dbReference type="EMBL" id="OZ021740">
    <property type="protein sequence ID" value="CAK9324322.1"/>
    <property type="molecule type" value="Genomic_DNA"/>
</dbReference>
<feature type="region of interest" description="Disordered" evidence="5">
    <location>
        <begin position="339"/>
        <end position="421"/>
    </location>
</feature>